<reference evidence="2" key="1">
    <citation type="submission" date="2012-09" db="EMBL/GenBank/DDBJ databases">
        <authorList>
            <person name="Martin A.A."/>
        </authorList>
    </citation>
    <scope>NUCLEOTIDE SEQUENCE</scope>
</reference>
<name>A0A0K0DN95_ANGCA</name>
<feature type="chain" id="PRO_5012791333" evidence="1">
    <location>
        <begin position="16"/>
        <end position="198"/>
    </location>
</feature>
<protein>
    <submittedName>
        <fullName evidence="3">Protein quiver</fullName>
    </submittedName>
</protein>
<accession>A0A0K0DN95</accession>
<evidence type="ECO:0000313" key="3">
    <source>
        <dbReference type="WBParaSite" id="ACAC_0001322401-mRNA-1"/>
    </source>
</evidence>
<proteinExistence type="predicted"/>
<dbReference type="AlphaFoldDB" id="A0A0K0DN95"/>
<evidence type="ECO:0000313" key="2">
    <source>
        <dbReference type="Proteomes" id="UP000035642"/>
    </source>
</evidence>
<dbReference type="Proteomes" id="UP000035642">
    <property type="component" value="Unassembled WGS sequence"/>
</dbReference>
<dbReference type="WBParaSite" id="ACAC_0001322401-mRNA-1">
    <property type="protein sequence ID" value="ACAC_0001322401-mRNA-1"/>
    <property type="gene ID" value="ACAC_0001322401"/>
</dbReference>
<evidence type="ECO:0000256" key="1">
    <source>
        <dbReference type="SAM" id="SignalP"/>
    </source>
</evidence>
<sequence>MWYLLFLLPIHVLCSLRCHSCLTYCKTTVGTKIDAVGCDCMSKAEDMCVGNACFAKIEIFSDEKTAIIQKGCITDIPGGQKGCQYASNFESVHCFCEENECNIRKKVGYFIEECAHVFKPQVKWEQFCYIHLIIIWIILGHNFNESSIKLKEAKTEWVYQSLIVSPHETNWFVVVQLCLRGRVHYEVIDKFNIRLLRT</sequence>
<keyword evidence="1" id="KW-0732">Signal</keyword>
<organism evidence="2 3">
    <name type="scientific">Angiostrongylus cantonensis</name>
    <name type="common">Rat lungworm</name>
    <dbReference type="NCBI Taxonomy" id="6313"/>
    <lineage>
        <taxon>Eukaryota</taxon>
        <taxon>Metazoa</taxon>
        <taxon>Ecdysozoa</taxon>
        <taxon>Nematoda</taxon>
        <taxon>Chromadorea</taxon>
        <taxon>Rhabditida</taxon>
        <taxon>Rhabditina</taxon>
        <taxon>Rhabditomorpha</taxon>
        <taxon>Strongyloidea</taxon>
        <taxon>Metastrongylidae</taxon>
        <taxon>Angiostrongylus</taxon>
    </lineage>
</organism>
<feature type="signal peptide" evidence="1">
    <location>
        <begin position="1"/>
        <end position="15"/>
    </location>
</feature>
<reference evidence="3" key="2">
    <citation type="submission" date="2017-02" db="UniProtKB">
        <authorList>
            <consortium name="WormBaseParasite"/>
        </authorList>
    </citation>
    <scope>IDENTIFICATION</scope>
</reference>
<keyword evidence="2" id="KW-1185">Reference proteome</keyword>